<dbReference type="Proteomes" id="UP000077013">
    <property type="component" value="Unassembled WGS sequence"/>
</dbReference>
<dbReference type="OrthoDB" id="975426at2"/>
<feature type="domain" description="DUF5723" evidence="1">
    <location>
        <begin position="38"/>
        <end position="443"/>
    </location>
</feature>
<sequence>MQRLLFIFAVFMTLGAMAQNKQLLYGFDKVPQSLLLNPGARVSQKAHFGIPFLSQIHVNAGSTGVTVFDIFKEDESSINDRIREQIFSLNNKDFFTANQQLEILNFGWKNKNGTYFSGGIYQELDFMLYFPKDLAVLAWEGNRNYINNPFDFSDLTFTGEVITAFHFGLNKEVNKNLTVGIRGKIYSSIIDFRSTNNSGTFLTREGEGLDNFYEHSINNADVSIQTSGYSSLREMDGSDEVVKELLGRTLLGGNLGVGIDIGATYRPNELWEYSASMLDLGAIFYTKDVENYSAKGSYALQGIELIFPPIVNGEPGIPYYDTIGDDLKEAIPIDTLSNSYTRLRPLKMNASIKRNFGRRVGSESCDCLKMGGLQDYNQAVGVQLYNIFRPKGPQLAGTLFYQRRFGRYLSAKATYTADPFSYTNIGFGIAADIWKINFYLAADNLLSYSNLAKSNGVSLQFGLNIKIKEEE</sequence>
<dbReference type="Pfam" id="PF18990">
    <property type="entry name" value="DUF5723"/>
    <property type="match status" value="1"/>
</dbReference>
<protein>
    <recommendedName>
        <fullName evidence="1">DUF5723 domain-containing protein</fullName>
    </recommendedName>
</protein>
<keyword evidence="3" id="KW-1185">Reference proteome</keyword>
<name>A0A167IG58_9FLAO</name>
<dbReference type="RefSeq" id="WP_068589308.1">
    <property type="nucleotide sequence ID" value="NZ_LRXL01000026.1"/>
</dbReference>
<gene>
    <name evidence="2" type="ORF">ULVI_02365</name>
</gene>
<reference evidence="2 3" key="1">
    <citation type="submission" date="2016-02" db="EMBL/GenBank/DDBJ databases">
        <title>Ulvibacter sp. LPB0005, isolated from Thais luteostoma.</title>
        <authorList>
            <person name="Shin S.-K."/>
            <person name="Yi H."/>
        </authorList>
    </citation>
    <scope>NUCLEOTIDE SEQUENCE [LARGE SCALE GENOMIC DNA]</scope>
    <source>
        <strain evidence="2 3">LPB0005</strain>
    </source>
</reference>
<organism evidence="2 3">
    <name type="scientific">Cochleicola gelatinilyticus</name>
    <dbReference type="NCBI Taxonomy" id="1763537"/>
    <lineage>
        <taxon>Bacteria</taxon>
        <taxon>Pseudomonadati</taxon>
        <taxon>Bacteroidota</taxon>
        <taxon>Flavobacteriia</taxon>
        <taxon>Flavobacteriales</taxon>
        <taxon>Flavobacteriaceae</taxon>
        <taxon>Cochleicola</taxon>
    </lineage>
</organism>
<evidence type="ECO:0000259" key="1">
    <source>
        <dbReference type="Pfam" id="PF18990"/>
    </source>
</evidence>
<comment type="caution">
    <text evidence="2">The sequence shown here is derived from an EMBL/GenBank/DDBJ whole genome shotgun (WGS) entry which is preliminary data.</text>
</comment>
<dbReference type="STRING" id="1763537.ULVI_02365"/>
<dbReference type="EMBL" id="LRXL01000026">
    <property type="protein sequence ID" value="OAB79619.1"/>
    <property type="molecule type" value="Genomic_DNA"/>
</dbReference>
<proteinExistence type="predicted"/>
<evidence type="ECO:0000313" key="2">
    <source>
        <dbReference type="EMBL" id="OAB79619.1"/>
    </source>
</evidence>
<accession>A0A167IG58</accession>
<evidence type="ECO:0000313" key="3">
    <source>
        <dbReference type="Proteomes" id="UP000077013"/>
    </source>
</evidence>
<dbReference type="AlphaFoldDB" id="A0A167IG58"/>
<dbReference type="InterPro" id="IPR043781">
    <property type="entry name" value="DUF5723"/>
</dbReference>